<accession>A0ABP0V219</accession>
<reference evidence="2" key="1">
    <citation type="submission" date="2024-02" db="EMBL/GenBank/DDBJ databases">
        <authorList>
            <consortium name="ELIXIR-Norway"/>
            <consortium name="Elixir Norway"/>
        </authorList>
    </citation>
    <scope>NUCLEOTIDE SEQUENCE</scope>
</reference>
<name>A0ABP0V219_9BRYO</name>
<evidence type="ECO:0000256" key="1">
    <source>
        <dbReference type="SAM" id="MobiDB-lite"/>
    </source>
</evidence>
<proteinExistence type="predicted"/>
<feature type="compositionally biased region" description="Basic and acidic residues" evidence="1">
    <location>
        <begin position="179"/>
        <end position="189"/>
    </location>
</feature>
<keyword evidence="3" id="KW-1185">Reference proteome</keyword>
<feature type="region of interest" description="Disordered" evidence="1">
    <location>
        <begin position="175"/>
        <end position="197"/>
    </location>
</feature>
<sequence length="197" mass="21460">MSLKDLKESLKSCSTRILICSSSSAAPTVPIELAPGSVLAVGSRASVSQEVDDRRLPPKTNLWDQLAFSFQSFEGENSGTTKLLPLTRFVSCPPATVLSQQKVCGARVALEPRSFSPGNVPLPALDYCLEQQPSRAKKTRGNGLGLGFDAEDVKRKRRQLPLGISEVLQRKNGAVEARQIGEQRHERRGMQQGSDDE</sequence>
<gene>
    <name evidence="2" type="ORF">CSSPTR1EN2_LOCUS22853</name>
</gene>
<evidence type="ECO:0000313" key="2">
    <source>
        <dbReference type="EMBL" id="CAK9235711.1"/>
    </source>
</evidence>
<organism evidence="2 3">
    <name type="scientific">Sphagnum troendelagicum</name>
    <dbReference type="NCBI Taxonomy" id="128251"/>
    <lineage>
        <taxon>Eukaryota</taxon>
        <taxon>Viridiplantae</taxon>
        <taxon>Streptophyta</taxon>
        <taxon>Embryophyta</taxon>
        <taxon>Bryophyta</taxon>
        <taxon>Sphagnophytina</taxon>
        <taxon>Sphagnopsida</taxon>
        <taxon>Sphagnales</taxon>
        <taxon>Sphagnaceae</taxon>
        <taxon>Sphagnum</taxon>
    </lineage>
</organism>
<evidence type="ECO:0008006" key="4">
    <source>
        <dbReference type="Google" id="ProtNLM"/>
    </source>
</evidence>
<dbReference type="EMBL" id="OZ019900">
    <property type="protein sequence ID" value="CAK9235711.1"/>
    <property type="molecule type" value="Genomic_DNA"/>
</dbReference>
<evidence type="ECO:0000313" key="3">
    <source>
        <dbReference type="Proteomes" id="UP001497512"/>
    </source>
</evidence>
<protein>
    <recommendedName>
        <fullName evidence="4">Ribosomal protein S1</fullName>
    </recommendedName>
</protein>
<dbReference type="Proteomes" id="UP001497512">
    <property type="component" value="Chromosome 8"/>
</dbReference>